<evidence type="ECO:0000313" key="2">
    <source>
        <dbReference type="Proteomes" id="UP000194873"/>
    </source>
</evidence>
<dbReference type="AlphaFoldDB" id="A0A243WBK6"/>
<dbReference type="OrthoDB" id="982075at2"/>
<gene>
    <name evidence="1" type="ORF">BXP70_15945</name>
</gene>
<protein>
    <submittedName>
        <fullName evidence="1">Uncharacterized protein</fullName>
    </submittedName>
</protein>
<organism evidence="1 2">
    <name type="scientific">Hymenobacter crusticola</name>
    <dbReference type="NCBI Taxonomy" id="1770526"/>
    <lineage>
        <taxon>Bacteria</taxon>
        <taxon>Pseudomonadati</taxon>
        <taxon>Bacteroidota</taxon>
        <taxon>Cytophagia</taxon>
        <taxon>Cytophagales</taxon>
        <taxon>Hymenobacteraceae</taxon>
        <taxon>Hymenobacter</taxon>
    </lineage>
</organism>
<dbReference type="RefSeq" id="WP_086595086.1">
    <property type="nucleotide sequence ID" value="NZ_MTSE01000008.1"/>
</dbReference>
<name>A0A243WBK6_9BACT</name>
<comment type="caution">
    <text evidence="1">The sequence shown here is derived from an EMBL/GenBank/DDBJ whole genome shotgun (WGS) entry which is preliminary data.</text>
</comment>
<dbReference type="EMBL" id="MTSE01000008">
    <property type="protein sequence ID" value="OUJ72807.1"/>
    <property type="molecule type" value="Genomic_DNA"/>
</dbReference>
<evidence type="ECO:0000313" key="1">
    <source>
        <dbReference type="EMBL" id="OUJ72807.1"/>
    </source>
</evidence>
<reference evidence="1 2" key="1">
    <citation type="submission" date="2017-01" db="EMBL/GenBank/DDBJ databases">
        <title>A new Hymenobacter.</title>
        <authorList>
            <person name="Liang Y."/>
            <person name="Feng F."/>
        </authorList>
    </citation>
    <scope>NUCLEOTIDE SEQUENCE [LARGE SCALE GENOMIC DNA]</scope>
    <source>
        <strain evidence="1">MIMBbqt21</strain>
    </source>
</reference>
<dbReference type="Proteomes" id="UP000194873">
    <property type="component" value="Unassembled WGS sequence"/>
</dbReference>
<proteinExistence type="predicted"/>
<sequence>MYTLPNEMVSRETISTMRFPTSDVLTTIVERQQRRWQAERAAVLGNGYQSKVNIYFQTSDGSTKRVHTTVWASDAEFISLKSGKALPLRAVLGFDFY</sequence>
<keyword evidence="2" id="KW-1185">Reference proteome</keyword>
<accession>A0A243WBK6</accession>